<accession>A0AAD9VC61</accession>
<evidence type="ECO:0000313" key="2">
    <source>
        <dbReference type="EMBL" id="KAK2568667.1"/>
    </source>
</evidence>
<dbReference type="EMBL" id="JARQWQ010000011">
    <property type="protein sequence ID" value="KAK2568667.1"/>
    <property type="molecule type" value="Genomic_DNA"/>
</dbReference>
<feature type="region of interest" description="Disordered" evidence="1">
    <location>
        <begin position="1"/>
        <end position="52"/>
    </location>
</feature>
<evidence type="ECO:0000256" key="1">
    <source>
        <dbReference type="SAM" id="MobiDB-lite"/>
    </source>
</evidence>
<protein>
    <submittedName>
        <fullName evidence="2">Uncharacterized protein</fullName>
    </submittedName>
</protein>
<proteinExistence type="predicted"/>
<sequence length="105" mass="10609">MESGSDKTEAEEENAPIDGSGAGGTRPVNMDWDWGEGETGAQPSSHNSTTASEEGTMIALDWGSVVGVETEEAAAECASAGPKATALVAARYSAAESMAGTAKKE</sequence>
<keyword evidence="3" id="KW-1185">Reference proteome</keyword>
<name>A0AAD9VC61_ACRCE</name>
<dbReference type="AlphaFoldDB" id="A0AAD9VC61"/>
<reference evidence="2" key="2">
    <citation type="journal article" date="2023" name="Science">
        <title>Genomic signatures of disease resistance in endangered staghorn corals.</title>
        <authorList>
            <person name="Vollmer S.V."/>
            <person name="Selwyn J.D."/>
            <person name="Despard B.A."/>
            <person name="Roesel C.L."/>
        </authorList>
    </citation>
    <scope>NUCLEOTIDE SEQUENCE</scope>
    <source>
        <strain evidence="2">K2</strain>
    </source>
</reference>
<feature type="compositionally biased region" description="Polar residues" evidence="1">
    <location>
        <begin position="41"/>
        <end position="52"/>
    </location>
</feature>
<dbReference type="Proteomes" id="UP001249851">
    <property type="component" value="Unassembled WGS sequence"/>
</dbReference>
<organism evidence="2 3">
    <name type="scientific">Acropora cervicornis</name>
    <name type="common">Staghorn coral</name>
    <dbReference type="NCBI Taxonomy" id="6130"/>
    <lineage>
        <taxon>Eukaryota</taxon>
        <taxon>Metazoa</taxon>
        <taxon>Cnidaria</taxon>
        <taxon>Anthozoa</taxon>
        <taxon>Hexacorallia</taxon>
        <taxon>Scleractinia</taxon>
        <taxon>Astrocoeniina</taxon>
        <taxon>Acroporidae</taxon>
        <taxon>Acropora</taxon>
    </lineage>
</organism>
<comment type="caution">
    <text evidence="2">The sequence shown here is derived from an EMBL/GenBank/DDBJ whole genome shotgun (WGS) entry which is preliminary data.</text>
</comment>
<evidence type="ECO:0000313" key="3">
    <source>
        <dbReference type="Proteomes" id="UP001249851"/>
    </source>
</evidence>
<reference evidence="2" key="1">
    <citation type="journal article" date="2023" name="G3 (Bethesda)">
        <title>Whole genome assembly and annotation of the endangered Caribbean coral Acropora cervicornis.</title>
        <authorList>
            <person name="Selwyn J.D."/>
            <person name="Vollmer S.V."/>
        </authorList>
    </citation>
    <scope>NUCLEOTIDE SEQUENCE</scope>
    <source>
        <strain evidence="2">K2</strain>
    </source>
</reference>
<gene>
    <name evidence="2" type="ORF">P5673_006629</name>
</gene>